<proteinExistence type="predicted"/>
<evidence type="ECO:0000259" key="1">
    <source>
        <dbReference type="Pfam" id="PF12680"/>
    </source>
</evidence>
<dbReference type="EMBL" id="RHHB01000001">
    <property type="protein sequence ID" value="RNB52252.1"/>
    <property type="molecule type" value="Genomic_DNA"/>
</dbReference>
<organism evidence="2 3">
    <name type="scientific">Agromyces tardus</name>
    <dbReference type="NCBI Taxonomy" id="2583849"/>
    <lineage>
        <taxon>Bacteria</taxon>
        <taxon>Bacillati</taxon>
        <taxon>Actinomycetota</taxon>
        <taxon>Actinomycetes</taxon>
        <taxon>Micrococcales</taxon>
        <taxon>Microbacteriaceae</taxon>
        <taxon>Agromyces</taxon>
    </lineage>
</organism>
<sequence length="110" mass="11877">MAEQTLPPAVRAFVDATNQGDSEAFVAAFSADAYLNDWGREFHGRDGAASWNESDNIGKQAHFAVHGIRPGRIERQYLVTVTVSGNGYNGPGTFTFTLDEAGLIARFVIA</sequence>
<evidence type="ECO:0000313" key="3">
    <source>
        <dbReference type="Proteomes" id="UP000275048"/>
    </source>
</evidence>
<dbReference type="Gene3D" id="3.10.450.50">
    <property type="match status" value="1"/>
</dbReference>
<name>A0A3M8AM26_9MICO</name>
<dbReference type="InterPro" id="IPR032710">
    <property type="entry name" value="NTF2-like_dom_sf"/>
</dbReference>
<protein>
    <submittedName>
        <fullName evidence="2">Nuclear transport factor 2 family protein</fullName>
    </submittedName>
</protein>
<dbReference type="Pfam" id="PF12680">
    <property type="entry name" value="SnoaL_2"/>
    <property type="match status" value="1"/>
</dbReference>
<evidence type="ECO:0000313" key="2">
    <source>
        <dbReference type="EMBL" id="RNB52252.1"/>
    </source>
</evidence>
<keyword evidence="3" id="KW-1185">Reference proteome</keyword>
<feature type="domain" description="SnoaL-like" evidence="1">
    <location>
        <begin position="10"/>
        <end position="106"/>
    </location>
</feature>
<dbReference type="AlphaFoldDB" id="A0A3M8AM26"/>
<gene>
    <name evidence="2" type="ORF">EDM22_00605</name>
</gene>
<dbReference type="OrthoDB" id="8080938at2"/>
<dbReference type="SUPFAM" id="SSF54427">
    <property type="entry name" value="NTF2-like"/>
    <property type="match status" value="1"/>
</dbReference>
<dbReference type="RefSeq" id="WP_122935090.1">
    <property type="nucleotide sequence ID" value="NZ_JBHSNT010000007.1"/>
</dbReference>
<dbReference type="InterPro" id="IPR037401">
    <property type="entry name" value="SnoaL-like"/>
</dbReference>
<accession>A0A3M8AM26</accession>
<dbReference type="Proteomes" id="UP000275048">
    <property type="component" value="Unassembled WGS sequence"/>
</dbReference>
<reference evidence="2 3" key="1">
    <citation type="submission" date="2018-10" db="EMBL/GenBank/DDBJ databases">
        <title>Isolation, diversity and antibacterial activity of antinobacteria from the wheat rhizosphere soil.</title>
        <authorList>
            <person name="Sun T."/>
        </authorList>
    </citation>
    <scope>NUCLEOTIDE SEQUENCE [LARGE SCALE GENOMIC DNA]</scope>
    <source>
        <strain evidence="2 3">SJ-23</strain>
    </source>
</reference>
<comment type="caution">
    <text evidence="2">The sequence shown here is derived from an EMBL/GenBank/DDBJ whole genome shotgun (WGS) entry which is preliminary data.</text>
</comment>